<dbReference type="SUPFAM" id="SSF111369">
    <property type="entry name" value="HlyD-like secretion proteins"/>
    <property type="match status" value="1"/>
</dbReference>
<organism evidence="4 5">
    <name type="scientific">Granulicella sibirica</name>
    <dbReference type="NCBI Taxonomy" id="2479048"/>
    <lineage>
        <taxon>Bacteria</taxon>
        <taxon>Pseudomonadati</taxon>
        <taxon>Acidobacteriota</taxon>
        <taxon>Terriglobia</taxon>
        <taxon>Terriglobales</taxon>
        <taxon>Acidobacteriaceae</taxon>
        <taxon>Granulicella</taxon>
    </lineage>
</organism>
<evidence type="ECO:0000313" key="4">
    <source>
        <dbReference type="EMBL" id="RXH58286.1"/>
    </source>
</evidence>
<comment type="similarity">
    <text evidence="1">Belongs to the membrane fusion protein (MFP) (TC 8.A.1) family.</text>
</comment>
<comment type="caution">
    <text evidence="4">The sequence shown here is derived from an EMBL/GenBank/DDBJ whole genome shotgun (WGS) entry which is preliminary data.</text>
</comment>
<dbReference type="GO" id="GO:0046914">
    <property type="term" value="F:transition metal ion binding"/>
    <property type="evidence" value="ECO:0007669"/>
    <property type="project" value="TreeGrafter"/>
</dbReference>
<dbReference type="OrthoDB" id="9806939at2"/>
<dbReference type="NCBIfam" id="TIGR01730">
    <property type="entry name" value="RND_mfp"/>
    <property type="match status" value="1"/>
</dbReference>
<dbReference type="GO" id="GO:0016020">
    <property type="term" value="C:membrane"/>
    <property type="evidence" value="ECO:0007669"/>
    <property type="project" value="InterPro"/>
</dbReference>
<dbReference type="InterPro" id="IPR051909">
    <property type="entry name" value="MFP_Cation_Efflux"/>
</dbReference>
<dbReference type="FunFam" id="2.40.30.170:FF:000010">
    <property type="entry name" value="Efflux RND transporter periplasmic adaptor subunit"/>
    <property type="match status" value="1"/>
</dbReference>
<dbReference type="Gene3D" id="2.40.30.170">
    <property type="match status" value="1"/>
</dbReference>
<dbReference type="PANTHER" id="PTHR30097">
    <property type="entry name" value="CATION EFFLUX SYSTEM PROTEIN CUSB"/>
    <property type="match status" value="1"/>
</dbReference>
<dbReference type="Gene3D" id="2.40.420.20">
    <property type="match status" value="1"/>
</dbReference>
<dbReference type="Gene3D" id="1.10.287.470">
    <property type="entry name" value="Helix hairpin bin"/>
    <property type="match status" value="1"/>
</dbReference>
<dbReference type="GO" id="GO:0060003">
    <property type="term" value="P:copper ion export"/>
    <property type="evidence" value="ECO:0007669"/>
    <property type="project" value="TreeGrafter"/>
</dbReference>
<dbReference type="AlphaFoldDB" id="A0A4Q0T965"/>
<keyword evidence="5" id="KW-1185">Reference proteome</keyword>
<gene>
    <name evidence="4" type="ORF">GRAN_1596</name>
</gene>
<protein>
    <submittedName>
        <fullName evidence="4">Putative Co/Zn/Cd efflux system membrane fusion protein</fullName>
    </submittedName>
</protein>
<dbReference type="InterPro" id="IPR058792">
    <property type="entry name" value="Beta-barrel_RND_2"/>
</dbReference>
<dbReference type="EMBL" id="RDSM01000001">
    <property type="protein sequence ID" value="RXH58286.1"/>
    <property type="molecule type" value="Genomic_DNA"/>
</dbReference>
<reference evidence="4 5" key="1">
    <citation type="submission" date="2018-11" db="EMBL/GenBank/DDBJ databases">
        <authorList>
            <person name="Mardanov A.V."/>
            <person name="Ravin N.V."/>
            <person name="Dedysh S.N."/>
        </authorList>
    </citation>
    <scope>NUCLEOTIDE SEQUENCE [LARGE SCALE GENOMIC DNA]</scope>
    <source>
        <strain evidence="4 5">AF10</strain>
    </source>
</reference>
<evidence type="ECO:0000256" key="2">
    <source>
        <dbReference type="ARBA" id="ARBA00022448"/>
    </source>
</evidence>
<name>A0A4Q0T965_9BACT</name>
<evidence type="ECO:0000259" key="3">
    <source>
        <dbReference type="Pfam" id="PF25954"/>
    </source>
</evidence>
<evidence type="ECO:0000313" key="5">
    <source>
        <dbReference type="Proteomes" id="UP000289437"/>
    </source>
</evidence>
<sequence length="396" mass="41379">MAQMGSTPIRPHGFFLTLRPVLCVATLGLLLAGCQKHEEANRESAEAPPSAPSVVPSGEAGLVKVDQPQQFPLTTAITRQSVSTLNVTGQVSPDVSRELPVLSLANGRVVALHVGLGDYVHKGQLVMEVQSPDISTAFAGYLKAVNDERLTKVVLDRDKLLFDKGAIAQSQLEIAQNGEDDARTALVAAEQQLRILGVDKDHPGDTVRVYAPASGVIISQNVTAAGAAGITFAGAAGSLTIADLSHVWVVCDVYENDLATVHLGEAAEIRLSAFPGKVLTGTVSDIGAVLDPAIRTAKVRIQVQNPGSLLRIGMFATATFHGSKAEMKVAVPAAAVLHLHDREYVFEPGGSAGTFRRVQIKAGAPLDGNMLEVSSGLASGAQVVSNALDLQNTAAQ</sequence>
<dbReference type="GO" id="GO:0015679">
    <property type="term" value="P:plasma membrane copper ion transport"/>
    <property type="evidence" value="ECO:0007669"/>
    <property type="project" value="TreeGrafter"/>
</dbReference>
<dbReference type="PANTHER" id="PTHR30097:SF15">
    <property type="entry name" value="CATION EFFLUX SYSTEM PROTEIN CUSB"/>
    <property type="match status" value="1"/>
</dbReference>
<feature type="domain" description="CusB-like beta-barrel" evidence="3">
    <location>
        <begin position="247"/>
        <end position="323"/>
    </location>
</feature>
<keyword evidence="2" id="KW-0813">Transport</keyword>
<reference evidence="5" key="2">
    <citation type="submission" date="2019-02" db="EMBL/GenBank/DDBJ databases">
        <title>Granulicella sibirica sp. nov., a psychrotolerant acidobacterium isolated from an organic soil layer in forested tundra, West Siberia.</title>
        <authorList>
            <person name="Oshkin I.Y."/>
            <person name="Kulichevskaya I.S."/>
            <person name="Rijpstra W.I.C."/>
            <person name="Sinninghe Damste J.S."/>
            <person name="Rakitin A.L."/>
            <person name="Ravin N.V."/>
            <person name="Dedysh S.N."/>
        </authorList>
    </citation>
    <scope>NUCLEOTIDE SEQUENCE [LARGE SCALE GENOMIC DNA]</scope>
    <source>
        <strain evidence="5">AF10</strain>
    </source>
</reference>
<dbReference type="Pfam" id="PF25954">
    <property type="entry name" value="Beta-barrel_RND_2"/>
    <property type="match status" value="1"/>
</dbReference>
<dbReference type="GO" id="GO:0030288">
    <property type="term" value="C:outer membrane-bounded periplasmic space"/>
    <property type="evidence" value="ECO:0007669"/>
    <property type="project" value="TreeGrafter"/>
</dbReference>
<dbReference type="Proteomes" id="UP000289437">
    <property type="component" value="Unassembled WGS sequence"/>
</dbReference>
<dbReference type="InterPro" id="IPR006143">
    <property type="entry name" value="RND_pump_MFP"/>
</dbReference>
<dbReference type="RefSeq" id="WP_128912306.1">
    <property type="nucleotide sequence ID" value="NZ_RDSM01000001.1"/>
</dbReference>
<dbReference type="GO" id="GO:0022857">
    <property type="term" value="F:transmembrane transporter activity"/>
    <property type="evidence" value="ECO:0007669"/>
    <property type="project" value="InterPro"/>
</dbReference>
<evidence type="ECO:0000256" key="1">
    <source>
        <dbReference type="ARBA" id="ARBA00009477"/>
    </source>
</evidence>
<dbReference type="Gene3D" id="2.40.50.100">
    <property type="match status" value="1"/>
</dbReference>
<proteinExistence type="inferred from homology"/>
<accession>A0A4Q0T965</accession>